<feature type="signal peptide" evidence="2">
    <location>
        <begin position="1"/>
        <end position="32"/>
    </location>
</feature>
<keyword evidence="2" id="KW-0732">Signal</keyword>
<proteinExistence type="predicted"/>
<accession>A0ABW5IXZ8</accession>
<evidence type="ECO:0000313" key="4">
    <source>
        <dbReference type="Proteomes" id="UP001597468"/>
    </source>
</evidence>
<sequence length="344" mass="40444">MKRYYKLFNFKAVIVAFGALLLLASCSSYQYAGYEDDGIYSSERTEAYTANDYEESYEDALYYKRLFAEKSEQFARVPEEGAIFTDIESYTSTGNFEDIEFMQQELDYQAGRAPWGNDPDEISINIYQDPFFYPYYGYPYYGYPYYAGFYDPFWGPRYYGYGHPFRYGYGYGHYSSWGWSFGFGWNNYYRYGYHPYYGGHHYYPYYNRDRFAYNSGRRDSYRDYSYNRSDVSARSSRIQKYSNPRNVRAVRSNADARTYQTRTTRVRSSSTPVRRSESYNRSRNESNIRGMDNNRTRSNNSTRVRSTRSSNNNSSSVRSSSSNTRSSSSGNKTSSSRSSRGRGN</sequence>
<evidence type="ECO:0008006" key="5">
    <source>
        <dbReference type="Google" id="ProtNLM"/>
    </source>
</evidence>
<evidence type="ECO:0000256" key="1">
    <source>
        <dbReference type="SAM" id="MobiDB-lite"/>
    </source>
</evidence>
<feature type="compositionally biased region" description="Low complexity" evidence="1">
    <location>
        <begin position="257"/>
        <end position="273"/>
    </location>
</feature>
<feature type="compositionally biased region" description="Low complexity" evidence="1">
    <location>
        <begin position="296"/>
        <end position="338"/>
    </location>
</feature>
<organism evidence="3 4">
    <name type="scientific">Salinimicrobium flavum</name>
    <dbReference type="NCBI Taxonomy" id="1737065"/>
    <lineage>
        <taxon>Bacteria</taxon>
        <taxon>Pseudomonadati</taxon>
        <taxon>Bacteroidota</taxon>
        <taxon>Flavobacteriia</taxon>
        <taxon>Flavobacteriales</taxon>
        <taxon>Flavobacteriaceae</taxon>
        <taxon>Salinimicrobium</taxon>
    </lineage>
</organism>
<comment type="caution">
    <text evidence="3">The sequence shown here is derived from an EMBL/GenBank/DDBJ whole genome shotgun (WGS) entry which is preliminary data.</text>
</comment>
<feature type="compositionally biased region" description="Basic and acidic residues" evidence="1">
    <location>
        <begin position="274"/>
        <end position="286"/>
    </location>
</feature>
<feature type="compositionally biased region" description="Polar residues" evidence="1">
    <location>
        <begin position="232"/>
        <end position="245"/>
    </location>
</feature>
<evidence type="ECO:0000313" key="3">
    <source>
        <dbReference type="EMBL" id="MFD2518079.1"/>
    </source>
</evidence>
<dbReference type="PROSITE" id="PS51257">
    <property type="entry name" value="PROKAR_LIPOPROTEIN"/>
    <property type="match status" value="1"/>
</dbReference>
<feature type="region of interest" description="Disordered" evidence="1">
    <location>
        <begin position="227"/>
        <end position="344"/>
    </location>
</feature>
<reference evidence="4" key="1">
    <citation type="journal article" date="2019" name="Int. J. Syst. Evol. Microbiol.">
        <title>The Global Catalogue of Microorganisms (GCM) 10K type strain sequencing project: providing services to taxonomists for standard genome sequencing and annotation.</title>
        <authorList>
            <consortium name="The Broad Institute Genomics Platform"/>
            <consortium name="The Broad Institute Genome Sequencing Center for Infectious Disease"/>
            <person name="Wu L."/>
            <person name="Ma J."/>
        </authorList>
    </citation>
    <scope>NUCLEOTIDE SEQUENCE [LARGE SCALE GENOMIC DNA]</scope>
    <source>
        <strain evidence="4">KCTC 42585</strain>
    </source>
</reference>
<keyword evidence="4" id="KW-1185">Reference proteome</keyword>
<evidence type="ECO:0000256" key="2">
    <source>
        <dbReference type="SAM" id="SignalP"/>
    </source>
</evidence>
<protein>
    <recommendedName>
        <fullName evidence="5">Vitellogenin II</fullName>
    </recommendedName>
</protein>
<dbReference type="EMBL" id="JBHULT010000008">
    <property type="protein sequence ID" value="MFD2518079.1"/>
    <property type="molecule type" value="Genomic_DNA"/>
</dbReference>
<gene>
    <name evidence="3" type="ORF">ACFSTG_09265</name>
</gene>
<name>A0ABW5IXZ8_9FLAO</name>
<feature type="chain" id="PRO_5046597889" description="Vitellogenin II" evidence="2">
    <location>
        <begin position="33"/>
        <end position="344"/>
    </location>
</feature>
<dbReference type="RefSeq" id="WP_380751516.1">
    <property type="nucleotide sequence ID" value="NZ_JBHULT010000008.1"/>
</dbReference>
<dbReference type="Proteomes" id="UP001597468">
    <property type="component" value="Unassembled WGS sequence"/>
</dbReference>